<reference evidence="1" key="1">
    <citation type="journal article" date="2015" name="Nature">
        <title>Complex archaea that bridge the gap between prokaryotes and eukaryotes.</title>
        <authorList>
            <person name="Spang A."/>
            <person name="Saw J.H."/>
            <person name="Jorgensen S.L."/>
            <person name="Zaremba-Niedzwiedzka K."/>
            <person name="Martijn J."/>
            <person name="Lind A.E."/>
            <person name="van Eijk R."/>
            <person name="Schleper C."/>
            <person name="Guy L."/>
            <person name="Ettema T.J."/>
        </authorList>
    </citation>
    <scope>NUCLEOTIDE SEQUENCE</scope>
</reference>
<name>A0A0F9AB76_9ZZZZ</name>
<accession>A0A0F9AB76</accession>
<organism evidence="1">
    <name type="scientific">marine sediment metagenome</name>
    <dbReference type="NCBI Taxonomy" id="412755"/>
    <lineage>
        <taxon>unclassified sequences</taxon>
        <taxon>metagenomes</taxon>
        <taxon>ecological metagenomes</taxon>
    </lineage>
</organism>
<evidence type="ECO:0000313" key="1">
    <source>
        <dbReference type="EMBL" id="KKK69486.1"/>
    </source>
</evidence>
<dbReference type="EMBL" id="LAZR01058625">
    <property type="protein sequence ID" value="KKK69486.1"/>
    <property type="molecule type" value="Genomic_DNA"/>
</dbReference>
<protein>
    <submittedName>
        <fullName evidence="1">Uncharacterized protein</fullName>
    </submittedName>
</protein>
<comment type="caution">
    <text evidence="1">The sequence shown here is derived from an EMBL/GenBank/DDBJ whole genome shotgun (WGS) entry which is preliminary data.</text>
</comment>
<dbReference type="AlphaFoldDB" id="A0A0F9AB76"/>
<sequence>MSEDYEDLLERTRAETPTLKLLPVGSYRLKHSGNAKFVTAKDSDKNDSVMFVYSVMEPLDDVDAEELNALGDYDISMNKLFFRVWIESETDWANFWSHVDKHGEMGLGPEATRKEAMAAMKGSEIIAWLEQRTFQNKAGDMVDTNDPVNFAPVAD</sequence>
<proteinExistence type="predicted"/>
<gene>
    <name evidence="1" type="ORF">LCGC14_2933550</name>
</gene>